<organism evidence="1 2">
    <name type="scientific">Trifolium subterraneum</name>
    <name type="common">Subterranean clover</name>
    <dbReference type="NCBI Taxonomy" id="3900"/>
    <lineage>
        <taxon>Eukaryota</taxon>
        <taxon>Viridiplantae</taxon>
        <taxon>Streptophyta</taxon>
        <taxon>Embryophyta</taxon>
        <taxon>Tracheophyta</taxon>
        <taxon>Spermatophyta</taxon>
        <taxon>Magnoliopsida</taxon>
        <taxon>eudicotyledons</taxon>
        <taxon>Gunneridae</taxon>
        <taxon>Pentapetalae</taxon>
        <taxon>rosids</taxon>
        <taxon>fabids</taxon>
        <taxon>Fabales</taxon>
        <taxon>Fabaceae</taxon>
        <taxon>Papilionoideae</taxon>
        <taxon>50 kb inversion clade</taxon>
        <taxon>NPAAA clade</taxon>
        <taxon>Hologalegina</taxon>
        <taxon>IRL clade</taxon>
        <taxon>Trifolieae</taxon>
        <taxon>Trifolium</taxon>
    </lineage>
</organism>
<evidence type="ECO:0000313" key="1">
    <source>
        <dbReference type="EMBL" id="GAU26583.1"/>
    </source>
</evidence>
<evidence type="ECO:0000313" key="2">
    <source>
        <dbReference type="Proteomes" id="UP000242715"/>
    </source>
</evidence>
<sequence>EPPHHPKYPPAGF</sequence>
<feature type="non-terminal residue" evidence="1">
    <location>
        <position position="1"/>
    </location>
</feature>
<accession>A0A2Z6M939</accession>
<dbReference type="EMBL" id="DF973338">
    <property type="protein sequence ID" value="GAU26583.1"/>
    <property type="molecule type" value="Genomic_DNA"/>
</dbReference>
<proteinExistence type="predicted"/>
<keyword evidence="2" id="KW-1185">Reference proteome</keyword>
<name>A0A2Z6M939_TRISU</name>
<protein>
    <submittedName>
        <fullName evidence="1">Uncharacterized protein</fullName>
    </submittedName>
</protein>
<gene>
    <name evidence="1" type="ORF">TSUD_266980</name>
</gene>
<dbReference type="Proteomes" id="UP000242715">
    <property type="component" value="Unassembled WGS sequence"/>
</dbReference>
<reference evidence="2" key="1">
    <citation type="journal article" date="2017" name="Front. Plant Sci.">
        <title>Climate Clever Clovers: New Paradigm to Reduce the Environmental Footprint of Ruminants by Breeding Low Methanogenic Forages Utilizing Haplotype Variation.</title>
        <authorList>
            <person name="Kaur P."/>
            <person name="Appels R."/>
            <person name="Bayer P.E."/>
            <person name="Keeble-Gagnere G."/>
            <person name="Wang J."/>
            <person name="Hirakawa H."/>
            <person name="Shirasawa K."/>
            <person name="Vercoe P."/>
            <person name="Stefanova K."/>
            <person name="Durmic Z."/>
            <person name="Nichols P."/>
            <person name="Revell C."/>
            <person name="Isobe S.N."/>
            <person name="Edwards D."/>
            <person name="Erskine W."/>
        </authorList>
    </citation>
    <scope>NUCLEOTIDE SEQUENCE [LARGE SCALE GENOMIC DNA]</scope>
    <source>
        <strain evidence="2">cv. Daliak</strain>
    </source>
</reference>